<dbReference type="Gene3D" id="3.80.10.10">
    <property type="entry name" value="Ribonuclease Inhibitor"/>
    <property type="match status" value="2"/>
</dbReference>
<feature type="compositionally biased region" description="Pro residues" evidence="2">
    <location>
        <begin position="345"/>
        <end position="369"/>
    </location>
</feature>
<dbReference type="OrthoDB" id="78308at2759"/>
<evidence type="ECO:0000256" key="2">
    <source>
        <dbReference type="SAM" id="MobiDB-lite"/>
    </source>
</evidence>
<accession>T0QFZ5</accession>
<keyword evidence="1" id="KW-0175">Coiled coil</keyword>
<organism evidence="3 4">
    <name type="scientific">Saprolegnia diclina (strain VS20)</name>
    <dbReference type="NCBI Taxonomy" id="1156394"/>
    <lineage>
        <taxon>Eukaryota</taxon>
        <taxon>Sar</taxon>
        <taxon>Stramenopiles</taxon>
        <taxon>Oomycota</taxon>
        <taxon>Saprolegniomycetes</taxon>
        <taxon>Saprolegniales</taxon>
        <taxon>Saprolegniaceae</taxon>
        <taxon>Saprolegnia</taxon>
    </lineage>
</organism>
<dbReference type="PANTHER" id="PTHR24110">
    <property type="entry name" value="CENTROSOMAL PROTEIN OF 78 KDA"/>
    <property type="match status" value="1"/>
</dbReference>
<dbReference type="Proteomes" id="UP000030762">
    <property type="component" value="Unassembled WGS sequence"/>
</dbReference>
<keyword evidence="4" id="KW-1185">Reference proteome</keyword>
<name>T0QFZ5_SAPDV</name>
<evidence type="ECO:0008006" key="5">
    <source>
        <dbReference type="Google" id="ProtNLM"/>
    </source>
</evidence>
<dbReference type="AlphaFoldDB" id="T0QFZ5"/>
<dbReference type="eggNOG" id="KOG4308">
    <property type="taxonomic scope" value="Eukaryota"/>
</dbReference>
<evidence type="ECO:0000313" key="4">
    <source>
        <dbReference type="Proteomes" id="UP000030762"/>
    </source>
</evidence>
<protein>
    <recommendedName>
        <fullName evidence="5">RNI-like protein</fullName>
    </recommendedName>
</protein>
<evidence type="ECO:0000313" key="3">
    <source>
        <dbReference type="EMBL" id="EQC33661.1"/>
    </source>
</evidence>
<dbReference type="VEuPathDB" id="FungiDB:SDRG_08765"/>
<dbReference type="SMART" id="SM00368">
    <property type="entry name" value="LRR_RI"/>
    <property type="match status" value="4"/>
</dbReference>
<dbReference type="OMA" id="HDTWKQS"/>
<dbReference type="PANTHER" id="PTHR24110:SF3">
    <property type="entry name" value="CENTROSOMAL PROTEIN OF 78 KDA"/>
    <property type="match status" value="1"/>
</dbReference>
<evidence type="ECO:0000256" key="1">
    <source>
        <dbReference type="SAM" id="Coils"/>
    </source>
</evidence>
<dbReference type="GeneID" id="19949492"/>
<dbReference type="SUPFAM" id="SSF52047">
    <property type="entry name" value="RNI-like"/>
    <property type="match status" value="1"/>
</dbReference>
<reference evidence="3 4" key="1">
    <citation type="submission" date="2012-04" db="EMBL/GenBank/DDBJ databases">
        <title>The Genome Sequence of Saprolegnia declina VS20.</title>
        <authorList>
            <consortium name="The Broad Institute Genome Sequencing Platform"/>
            <person name="Russ C."/>
            <person name="Nusbaum C."/>
            <person name="Tyler B."/>
            <person name="van West P."/>
            <person name="Dieguez-Uribeondo J."/>
            <person name="de Bruijn I."/>
            <person name="Tripathy S."/>
            <person name="Jiang R."/>
            <person name="Young S.K."/>
            <person name="Zeng Q."/>
            <person name="Gargeya S."/>
            <person name="Fitzgerald M."/>
            <person name="Haas B."/>
            <person name="Abouelleil A."/>
            <person name="Alvarado L."/>
            <person name="Arachchi H.M."/>
            <person name="Berlin A."/>
            <person name="Chapman S.B."/>
            <person name="Goldberg J."/>
            <person name="Griggs A."/>
            <person name="Gujja S."/>
            <person name="Hansen M."/>
            <person name="Howarth C."/>
            <person name="Imamovic A."/>
            <person name="Larimer J."/>
            <person name="McCowen C."/>
            <person name="Montmayeur A."/>
            <person name="Murphy C."/>
            <person name="Neiman D."/>
            <person name="Pearson M."/>
            <person name="Priest M."/>
            <person name="Roberts A."/>
            <person name="Saif S."/>
            <person name="Shea T."/>
            <person name="Sisk P."/>
            <person name="Sykes S."/>
            <person name="Wortman J."/>
            <person name="Nusbaum C."/>
            <person name="Birren B."/>
        </authorList>
    </citation>
    <scope>NUCLEOTIDE SEQUENCE [LARGE SCALE GENOMIC DNA]</scope>
    <source>
        <strain evidence="3 4">VS20</strain>
    </source>
</reference>
<feature type="compositionally biased region" description="Basic residues" evidence="2">
    <location>
        <begin position="390"/>
        <end position="404"/>
    </location>
</feature>
<dbReference type="RefSeq" id="XP_008612884.1">
    <property type="nucleotide sequence ID" value="XM_008614662.1"/>
</dbReference>
<dbReference type="InterPro" id="IPR032675">
    <property type="entry name" value="LRR_dom_sf"/>
</dbReference>
<feature type="region of interest" description="Disordered" evidence="2">
    <location>
        <begin position="328"/>
        <end position="421"/>
    </location>
</feature>
<sequence length="556" mass="60746">MKPGSLAVAYAAFCHKKTTEPIPEAKTIFEKHGVLVHVDNLDPEELRVLFDFIAKTTTLQHARVFLGRVPMKRALRTKLLRMGLDEPYATQPPGHMRIVRSLSSMLLHSTSLVSLDLIGVPIASETVPDLAKGLKAATTLVSIDLSESKLGDAGLDQLEDALATQPQLLHLSLASCELSDKSARALSRILRVQCQRRDETYWSTTLRGQTTPVQGEGCMLLSVASNALSDATTEVLCQALYNDNWLYGLNLAENEIGPRGVLNLAEALQTNSTLTVLMLHGNSATDARVTTFVDRMLQDRVERASSSMHHPMEHPLLKRVLQQWRGPAPTSVAPTVVRKKVQRRPPSPPMPSSSSLRPPPAPTPTPTPVRRPQLSARKVTSIYAGTNGRAQKRKPTPTKARKVPRHESPSLPPPPPRVGPAEASALDLLVGASPRFLSSNQDDSLPPPSALDRRTFAKLMAKIESLEAAQASAQAHIDRLEAENQRLKQQKARRPSVEASIISELEAAIIRLTTQVQYLEAVRDEPPHDVNHATKIPDAVVDDLAAQLKLSFGLTP</sequence>
<feature type="coiled-coil region" evidence="1">
    <location>
        <begin position="463"/>
        <end position="493"/>
    </location>
</feature>
<gene>
    <name evidence="3" type="ORF">SDRG_08765</name>
</gene>
<dbReference type="InParanoid" id="T0QFZ5"/>
<dbReference type="STRING" id="1156394.T0QFZ5"/>
<dbReference type="EMBL" id="JH767158">
    <property type="protein sequence ID" value="EQC33661.1"/>
    <property type="molecule type" value="Genomic_DNA"/>
</dbReference>
<proteinExistence type="predicted"/>